<dbReference type="HAMAP" id="MF_00444">
    <property type="entry name" value="ClpP"/>
    <property type="match status" value="1"/>
</dbReference>
<proteinExistence type="inferred from homology"/>
<gene>
    <name evidence="2" type="primary">clpP</name>
    <name evidence="4" type="ORF">DY023_17620</name>
</gene>
<dbReference type="GO" id="GO:0051117">
    <property type="term" value="F:ATPase binding"/>
    <property type="evidence" value="ECO:0007669"/>
    <property type="project" value="TreeGrafter"/>
</dbReference>
<keyword evidence="2 4" id="KW-0645">Protease</keyword>
<comment type="caution">
    <text evidence="4">The sequence shown here is derived from an EMBL/GenBank/DDBJ whole genome shotgun (WGS) entry which is preliminary data.</text>
</comment>
<keyword evidence="2" id="KW-0963">Cytoplasm</keyword>
<comment type="subcellular location">
    <subcellularLocation>
        <location evidence="2">Cytoplasm</location>
    </subcellularLocation>
</comment>
<reference evidence="4 5" key="1">
    <citation type="submission" date="2018-08" db="EMBL/GenBank/DDBJ databases">
        <title>Isolation, diversity and antifungal activity of Actinobacteria from cow dung.</title>
        <authorList>
            <person name="Ling L."/>
        </authorList>
    </citation>
    <scope>NUCLEOTIDE SEQUENCE [LARGE SCALE GENOMIC DNA]</scope>
    <source>
        <strain evidence="4 5">NEAU-LLE</strain>
    </source>
</reference>
<name>A0A371NQY5_9MICO</name>
<comment type="catalytic activity">
    <reaction evidence="2">
        <text>Hydrolysis of proteins to small peptides in the presence of ATP and magnesium. alpha-casein is the usual test substrate. In the absence of ATP, only oligopeptides shorter than five residues are hydrolyzed (such as succinyl-Leu-Tyr-|-NHMec, and Leu-Tyr-Leu-|-Tyr-Trp, in which cleavage of the -Tyr-|-Leu- and -Tyr-|-Trp bonds also occurs).</text>
        <dbReference type="EC" id="3.4.21.92"/>
    </reaction>
</comment>
<keyword evidence="5" id="KW-1185">Reference proteome</keyword>
<dbReference type="SUPFAM" id="SSF52096">
    <property type="entry name" value="ClpP/crotonase"/>
    <property type="match status" value="1"/>
</dbReference>
<dbReference type="Proteomes" id="UP000262172">
    <property type="component" value="Unassembled WGS sequence"/>
</dbReference>
<dbReference type="PANTHER" id="PTHR10381:SF26">
    <property type="entry name" value="ATP-DEPENDENT CLP PROTEASE PROTEOLYTIC SUBUNIT-LIKE-RELATED"/>
    <property type="match status" value="1"/>
</dbReference>
<dbReference type="AlphaFoldDB" id="A0A371NQY5"/>
<dbReference type="GO" id="GO:0009368">
    <property type="term" value="C:endopeptidase Clp complex"/>
    <property type="evidence" value="ECO:0007669"/>
    <property type="project" value="TreeGrafter"/>
</dbReference>
<dbReference type="RefSeq" id="WP_116243635.1">
    <property type="nucleotide sequence ID" value="NZ_QUAB01000048.1"/>
</dbReference>
<evidence type="ECO:0000256" key="2">
    <source>
        <dbReference type="HAMAP-Rule" id="MF_00444"/>
    </source>
</evidence>
<evidence type="ECO:0000313" key="5">
    <source>
        <dbReference type="Proteomes" id="UP000262172"/>
    </source>
</evidence>
<dbReference type="Pfam" id="PF00574">
    <property type="entry name" value="CLP_protease"/>
    <property type="match status" value="1"/>
</dbReference>
<dbReference type="PANTHER" id="PTHR10381">
    <property type="entry name" value="ATP-DEPENDENT CLP PROTEASE PROTEOLYTIC SUBUNIT"/>
    <property type="match status" value="1"/>
</dbReference>
<accession>A0A371NQY5</accession>
<protein>
    <recommendedName>
        <fullName evidence="2 3">ATP-dependent Clp protease proteolytic subunit</fullName>
        <ecNumber evidence="2">3.4.21.92</ecNumber>
    </recommendedName>
    <alternativeName>
        <fullName evidence="2">Endopeptidase Clp</fullName>
    </alternativeName>
</protein>
<dbReference type="GO" id="GO:0004176">
    <property type="term" value="F:ATP-dependent peptidase activity"/>
    <property type="evidence" value="ECO:0007669"/>
    <property type="project" value="InterPro"/>
</dbReference>
<comment type="function">
    <text evidence="2">Cleaves peptides in various proteins in a process that requires ATP hydrolysis. Has a chymotrypsin-like activity. Plays a major role in the degradation of misfolded proteins.</text>
</comment>
<comment type="similarity">
    <text evidence="1 2 3">Belongs to the peptidase S14 family.</text>
</comment>
<comment type="caution">
    <text evidence="2">Lacks conserved residue(s) required for the propagation of feature annotation.</text>
</comment>
<evidence type="ECO:0000256" key="1">
    <source>
        <dbReference type="ARBA" id="ARBA00007039"/>
    </source>
</evidence>
<keyword evidence="2" id="KW-0378">Hydrolase</keyword>
<evidence type="ECO:0000313" key="4">
    <source>
        <dbReference type="EMBL" id="REJ04119.1"/>
    </source>
</evidence>
<dbReference type="GO" id="GO:0004252">
    <property type="term" value="F:serine-type endopeptidase activity"/>
    <property type="evidence" value="ECO:0007669"/>
    <property type="project" value="UniProtKB-UniRule"/>
</dbReference>
<dbReference type="PRINTS" id="PR00127">
    <property type="entry name" value="CLPPROTEASEP"/>
</dbReference>
<sequence>MSGYTIPNVISQNPRGDRIMDVYSNLLAERIVYLGTEIDAGVANTIIAQLLHLDSASPDTDVQFTINCAGGDPSAALAIYDTMQHIRPRVSTTCVGQAIGPGAILLAAGAPGMRSALPHARMVLHQPAAQTRGTVPDLILAADEVVRVRSEMENVLAEHTGRTVAELRADTDRDRVLTAQAGVEYGLIDQVLGPR</sequence>
<dbReference type="EC" id="3.4.21.92" evidence="2"/>
<dbReference type="EMBL" id="QUAB01000048">
    <property type="protein sequence ID" value="REJ04119.1"/>
    <property type="molecule type" value="Genomic_DNA"/>
</dbReference>
<feature type="active site" evidence="2">
    <location>
        <position position="125"/>
    </location>
</feature>
<comment type="subunit">
    <text evidence="2">Fourteen ClpP subunits assemble into 2 heptameric rings which stack back to back to give a disk-like structure with a central cavity, resembling the structure of eukaryotic proteasomes.</text>
</comment>
<dbReference type="OrthoDB" id="9802800at2"/>
<keyword evidence="2" id="KW-0720">Serine protease</keyword>
<dbReference type="GO" id="GO:0005737">
    <property type="term" value="C:cytoplasm"/>
    <property type="evidence" value="ECO:0007669"/>
    <property type="project" value="UniProtKB-SubCell"/>
</dbReference>
<evidence type="ECO:0000256" key="3">
    <source>
        <dbReference type="RuleBase" id="RU003567"/>
    </source>
</evidence>
<dbReference type="InterPro" id="IPR029045">
    <property type="entry name" value="ClpP/crotonase-like_dom_sf"/>
</dbReference>
<dbReference type="InterPro" id="IPR001907">
    <property type="entry name" value="ClpP"/>
</dbReference>
<dbReference type="GO" id="GO:0006515">
    <property type="term" value="P:protein quality control for misfolded or incompletely synthesized proteins"/>
    <property type="evidence" value="ECO:0007669"/>
    <property type="project" value="TreeGrafter"/>
</dbReference>
<dbReference type="Gene3D" id="3.90.226.10">
    <property type="entry name" value="2-enoyl-CoA Hydratase, Chain A, domain 1"/>
    <property type="match status" value="1"/>
</dbReference>
<dbReference type="CDD" id="cd07017">
    <property type="entry name" value="S14_ClpP_2"/>
    <property type="match status" value="1"/>
</dbReference>
<organism evidence="4 5">
    <name type="scientific">Microbacterium bovistercoris</name>
    <dbReference type="NCBI Taxonomy" id="2293570"/>
    <lineage>
        <taxon>Bacteria</taxon>
        <taxon>Bacillati</taxon>
        <taxon>Actinomycetota</taxon>
        <taxon>Actinomycetes</taxon>
        <taxon>Micrococcales</taxon>
        <taxon>Microbacteriaceae</taxon>
        <taxon>Microbacterium</taxon>
    </lineage>
</organism>
<dbReference type="InterPro" id="IPR023562">
    <property type="entry name" value="ClpP/TepA"/>
</dbReference>